<evidence type="ECO:0000313" key="1">
    <source>
        <dbReference type="EMBL" id="CAG4978069.1"/>
    </source>
</evidence>
<organism evidence="1 2">
    <name type="scientific">Novilysobacter luteus</name>
    <dbReference type="NCBI Taxonomy" id="2822368"/>
    <lineage>
        <taxon>Bacteria</taxon>
        <taxon>Pseudomonadati</taxon>
        <taxon>Pseudomonadota</taxon>
        <taxon>Gammaproteobacteria</taxon>
        <taxon>Lysobacterales</taxon>
        <taxon>Lysobacteraceae</taxon>
        <taxon>Novilysobacter</taxon>
    </lineage>
</organism>
<keyword evidence="2" id="KW-1185">Reference proteome</keyword>
<dbReference type="RefSeq" id="WP_215219027.1">
    <property type="nucleotide sequence ID" value="NZ_OU015430.1"/>
</dbReference>
<gene>
    <name evidence="1" type="ORF">LYB30171_02558</name>
</gene>
<protein>
    <submittedName>
        <fullName evidence="1">Uncharacterized protein</fullName>
    </submittedName>
</protein>
<dbReference type="EMBL" id="OU015430">
    <property type="protein sequence ID" value="CAG4978069.1"/>
    <property type="molecule type" value="Genomic_DNA"/>
</dbReference>
<reference evidence="1 2" key="1">
    <citation type="submission" date="2021-04" db="EMBL/GenBank/DDBJ databases">
        <authorList>
            <person name="Rodrigo-Torres L."/>
            <person name="Arahal R. D."/>
            <person name="Lucena T."/>
        </authorList>
    </citation>
    <scope>NUCLEOTIDE SEQUENCE [LARGE SCALE GENOMIC DNA]</scope>
    <source>
        <strain evidence="1 2">CECT 30171</strain>
    </source>
</reference>
<evidence type="ECO:0000313" key="2">
    <source>
        <dbReference type="Proteomes" id="UP000680116"/>
    </source>
</evidence>
<dbReference type="Proteomes" id="UP000680116">
    <property type="component" value="Chromosome"/>
</dbReference>
<proteinExistence type="predicted"/>
<accession>A0ABN7R5I7</accession>
<sequence>MSQTPQLHVLGALALELTGAAPVARDALAQPEVGALAALVARDLAKFAPEAAQLELVTVGAHYDPVELLRPGWPLHRELDQLAARAPRAGVARDEGRVIAFGAHDERLPGALAPSPDYAGGPLRLMPFVLGGPADVVSIVGDAFERDLIELGMAGADTALAAQEAFGLQVEHARYLTVHDLAAMTAMQYEHAGLAALWPLLETALLQPEGEAWLDQLPEPLIHYTEGEARIALFSPNAWQQRYAAEVQGEADDATRDRLQRRHQLFEARQRQIAAVLGAHGVPVNFVHCERDADCRNALS</sequence>
<name>A0ABN7R5I7_9GAMM</name>